<evidence type="ECO:0000313" key="9">
    <source>
        <dbReference type="EMBL" id="MFD1485848.1"/>
    </source>
</evidence>
<reference evidence="10" key="1">
    <citation type="journal article" date="2019" name="Int. J. Syst. Evol. Microbiol.">
        <title>The Global Catalogue of Microorganisms (GCM) 10K type strain sequencing project: providing services to taxonomists for standard genome sequencing and annotation.</title>
        <authorList>
            <consortium name="The Broad Institute Genomics Platform"/>
            <consortium name="The Broad Institute Genome Sequencing Center for Infectious Disease"/>
            <person name="Wu L."/>
            <person name="Ma J."/>
        </authorList>
    </citation>
    <scope>NUCLEOTIDE SEQUENCE [LARGE SCALE GENOMIC DNA]</scope>
    <source>
        <strain evidence="10">CCM 8903</strain>
    </source>
</reference>
<name>A0ABW4E9N9_9LACO</name>
<evidence type="ECO:0000256" key="8">
    <source>
        <dbReference type="RuleBase" id="RU000607"/>
    </source>
</evidence>
<evidence type="ECO:0000256" key="4">
    <source>
        <dbReference type="ARBA" id="ARBA00023239"/>
    </source>
</evidence>
<accession>A0ABW4E9N9</accession>
<sequence>MRGVLLVNLGTPKAPTTQAVRQFLNAFLSDRRVIQMPPWLWQPLLKGCILPFRGPHSAKMYQQVWTKQGSPLLTITQAQTAQLQALLPNMRVRYAMSYSAPTITTALDEMASAGVNTLTVIPLYPQYSTTTTASIHDAVHRYYSRQHNSPTLHLYSAWWDTPAYLDALSANITHQLAGQAYDHVLFSYHGIPQSYQDQGDPYYAQCVATTAAVCARLALTVPHSISFQSKFGPAKWLTPATKDNLRALAAAGKRRVAIVTPSFVADCLETLYEIGIENTAAFKAAGGETLLRLRPLNTDPAFIQALAALCTAY</sequence>
<organism evidence="9 10">
    <name type="scientific">Lacticaseibacillus baoqingensis</name>
    <dbReference type="NCBI Taxonomy" id="2486013"/>
    <lineage>
        <taxon>Bacteria</taxon>
        <taxon>Bacillati</taxon>
        <taxon>Bacillota</taxon>
        <taxon>Bacilli</taxon>
        <taxon>Lactobacillales</taxon>
        <taxon>Lactobacillaceae</taxon>
        <taxon>Lacticaseibacillus</taxon>
    </lineage>
</organism>
<dbReference type="EMBL" id="JBHTON010000045">
    <property type="protein sequence ID" value="MFD1485848.1"/>
    <property type="molecule type" value="Genomic_DNA"/>
</dbReference>
<dbReference type="CDD" id="cd03411">
    <property type="entry name" value="Ferrochelatase_N"/>
    <property type="match status" value="1"/>
</dbReference>
<dbReference type="Proteomes" id="UP001597252">
    <property type="component" value="Unassembled WGS sequence"/>
</dbReference>
<comment type="function">
    <text evidence="7 8">Involved in coproporphyrin-dependent heme b biosynthesis. Catalyzes the insertion of ferrous iron into coproporphyrin III to form Fe-coproporphyrin III.</text>
</comment>
<evidence type="ECO:0000256" key="6">
    <source>
        <dbReference type="ARBA" id="ARBA00024536"/>
    </source>
</evidence>
<dbReference type="RefSeq" id="WP_125753869.1">
    <property type="nucleotide sequence ID" value="NZ_JBHTON010000045.1"/>
</dbReference>
<dbReference type="Gene3D" id="3.40.50.1400">
    <property type="match status" value="2"/>
</dbReference>
<keyword evidence="4 7" id="KW-0456">Lyase</keyword>
<comment type="caution">
    <text evidence="9">The sequence shown here is derived from an EMBL/GenBank/DDBJ whole genome shotgun (WGS) entry which is preliminary data.</text>
</comment>
<evidence type="ECO:0000256" key="1">
    <source>
        <dbReference type="ARBA" id="ARBA00004744"/>
    </source>
</evidence>
<dbReference type="InterPro" id="IPR033644">
    <property type="entry name" value="Ferrochelatase_C"/>
</dbReference>
<dbReference type="HAMAP" id="MF_00323">
    <property type="entry name" value="Ferrochelatase"/>
    <property type="match status" value="1"/>
</dbReference>
<evidence type="ECO:0000256" key="2">
    <source>
        <dbReference type="ARBA" id="ARBA00023004"/>
    </source>
</evidence>
<keyword evidence="2 7" id="KW-0408">Iron</keyword>
<dbReference type="SUPFAM" id="SSF53800">
    <property type="entry name" value="Chelatase"/>
    <property type="match status" value="1"/>
</dbReference>
<comment type="caution">
    <text evidence="7">Lacks conserved residue(s) required for the propagation of feature annotation.</text>
</comment>
<dbReference type="CDD" id="cd00419">
    <property type="entry name" value="Ferrochelatase_C"/>
    <property type="match status" value="1"/>
</dbReference>
<evidence type="ECO:0000313" key="10">
    <source>
        <dbReference type="Proteomes" id="UP001597252"/>
    </source>
</evidence>
<keyword evidence="7 8" id="KW-0963">Cytoplasm</keyword>
<protein>
    <recommendedName>
        <fullName evidence="7">Coproporphyrin III ferrochelatase</fullName>
        <ecNumber evidence="7">4.99.1.9</ecNumber>
    </recommendedName>
</protein>
<dbReference type="Pfam" id="PF00762">
    <property type="entry name" value="Ferrochelatase"/>
    <property type="match status" value="1"/>
</dbReference>
<dbReference type="EC" id="4.99.1.9" evidence="7"/>
<evidence type="ECO:0000256" key="7">
    <source>
        <dbReference type="HAMAP-Rule" id="MF_00323"/>
    </source>
</evidence>
<feature type="binding site" evidence="7">
    <location>
        <position position="269"/>
    </location>
    <ligand>
        <name>Fe(2+)</name>
        <dbReference type="ChEBI" id="CHEBI:29033"/>
    </ligand>
</feature>
<dbReference type="PROSITE" id="PS00534">
    <property type="entry name" value="FERROCHELATASE"/>
    <property type="match status" value="1"/>
</dbReference>
<keyword evidence="10" id="KW-1185">Reference proteome</keyword>
<dbReference type="PANTHER" id="PTHR11108:SF1">
    <property type="entry name" value="FERROCHELATASE, MITOCHONDRIAL"/>
    <property type="match status" value="1"/>
</dbReference>
<comment type="similarity">
    <text evidence="7 8">Belongs to the ferrochelatase family.</text>
</comment>
<dbReference type="InterPro" id="IPR019772">
    <property type="entry name" value="Ferrochelatase_AS"/>
</dbReference>
<dbReference type="InterPro" id="IPR001015">
    <property type="entry name" value="Ferrochelatase"/>
</dbReference>
<comment type="subcellular location">
    <subcellularLocation>
        <location evidence="7 8">Cytoplasm</location>
    </subcellularLocation>
</comment>
<dbReference type="PANTHER" id="PTHR11108">
    <property type="entry name" value="FERROCHELATASE"/>
    <property type="match status" value="1"/>
</dbReference>
<dbReference type="InterPro" id="IPR033659">
    <property type="entry name" value="Ferrochelatase_N"/>
</dbReference>
<comment type="catalytic activity">
    <reaction evidence="6">
        <text>Fe-coproporphyrin III + 2 H(+) = coproporphyrin III + Fe(2+)</text>
        <dbReference type="Rhea" id="RHEA:49572"/>
        <dbReference type="ChEBI" id="CHEBI:15378"/>
        <dbReference type="ChEBI" id="CHEBI:29033"/>
        <dbReference type="ChEBI" id="CHEBI:68438"/>
        <dbReference type="ChEBI" id="CHEBI:131725"/>
        <dbReference type="EC" id="4.99.1.9"/>
    </reaction>
    <physiologicalReaction direction="right-to-left" evidence="6">
        <dbReference type="Rhea" id="RHEA:49574"/>
    </physiologicalReaction>
</comment>
<gene>
    <name evidence="9" type="primary">hemH</name>
    <name evidence="7" type="synonym">cpfC</name>
    <name evidence="9" type="ORF">ACFQ5J_11485</name>
</gene>
<evidence type="ECO:0000256" key="3">
    <source>
        <dbReference type="ARBA" id="ARBA00023133"/>
    </source>
</evidence>
<dbReference type="NCBIfam" id="TIGR00109">
    <property type="entry name" value="hemH"/>
    <property type="match status" value="1"/>
</dbReference>
<feature type="binding site" evidence="7">
    <location>
        <position position="189"/>
    </location>
    <ligand>
        <name>Fe(2+)</name>
        <dbReference type="ChEBI" id="CHEBI:29033"/>
    </ligand>
</feature>
<keyword evidence="7" id="KW-0479">Metal-binding</keyword>
<keyword evidence="5 7" id="KW-0627">Porphyrin biosynthesis</keyword>
<keyword evidence="3 7" id="KW-0350">Heme biosynthesis</keyword>
<proteinExistence type="inferred from homology"/>
<comment type="pathway">
    <text evidence="1 7 8">Porphyrin-containing compound metabolism; protoheme biosynthesis.</text>
</comment>
<evidence type="ECO:0000256" key="5">
    <source>
        <dbReference type="ARBA" id="ARBA00023244"/>
    </source>
</evidence>